<evidence type="ECO:0000313" key="3">
    <source>
        <dbReference type="Proteomes" id="UP001190640"/>
    </source>
</evidence>
<dbReference type="Pfam" id="PF01926">
    <property type="entry name" value="MMR_HSR1"/>
    <property type="match status" value="1"/>
</dbReference>
<dbReference type="InterPro" id="IPR006571">
    <property type="entry name" value="TLDc_dom"/>
</dbReference>
<feature type="domain" description="TLDc" evidence="2">
    <location>
        <begin position="2"/>
        <end position="166"/>
    </location>
</feature>
<accession>A0AA97KYQ4</accession>
<proteinExistence type="inferred from homology"/>
<dbReference type="RefSeq" id="XP_054835202.1">
    <property type="nucleotide sequence ID" value="XM_054979227.1"/>
</dbReference>
<evidence type="ECO:0000313" key="4">
    <source>
        <dbReference type="RefSeq" id="XP_054835202.1"/>
    </source>
</evidence>
<dbReference type="AlphaFoldDB" id="A0AA97KYQ4"/>
<dbReference type="Pfam" id="PF07534">
    <property type="entry name" value="TLD"/>
    <property type="match status" value="1"/>
</dbReference>
<dbReference type="CDD" id="cd00882">
    <property type="entry name" value="Ras_like_GTPase"/>
    <property type="match status" value="1"/>
</dbReference>
<evidence type="ECO:0000259" key="2">
    <source>
        <dbReference type="PROSITE" id="PS51886"/>
    </source>
</evidence>
<comment type="similarity">
    <text evidence="1">Belongs to the IFI44 family.</text>
</comment>
<dbReference type="RefSeq" id="XP_054835203.1">
    <property type="nucleotide sequence ID" value="XM_054979228.1"/>
</dbReference>
<dbReference type="PANTHER" id="PTHR14241:SF32">
    <property type="entry name" value="VWFA DOMAIN-CONTAINING PROTEIN-RELATED"/>
    <property type="match status" value="1"/>
</dbReference>
<evidence type="ECO:0000313" key="5">
    <source>
        <dbReference type="RefSeq" id="XP_054835203.1"/>
    </source>
</evidence>
<protein>
    <submittedName>
        <fullName evidence="4 5">Interferon-induced protein 44-like</fullName>
    </submittedName>
</protein>
<dbReference type="Gene3D" id="3.40.50.300">
    <property type="entry name" value="P-loop containing nucleotide triphosphate hydrolases"/>
    <property type="match status" value="1"/>
</dbReference>
<dbReference type="PANTHER" id="PTHR14241">
    <property type="entry name" value="INTERFERON-INDUCED PROTEIN 44"/>
    <property type="match status" value="1"/>
</dbReference>
<dbReference type="SUPFAM" id="SSF52540">
    <property type="entry name" value="P-loop containing nucleoside triphosphate hydrolases"/>
    <property type="match status" value="1"/>
</dbReference>
<dbReference type="Proteomes" id="UP001190640">
    <property type="component" value="Chromosome 5"/>
</dbReference>
<dbReference type="GO" id="GO:0006955">
    <property type="term" value="P:immune response"/>
    <property type="evidence" value="ECO:0007669"/>
    <property type="project" value="TreeGrafter"/>
</dbReference>
<dbReference type="PROSITE" id="PS51886">
    <property type="entry name" value="TLDC"/>
    <property type="match status" value="1"/>
</dbReference>
<organism evidence="3 5">
    <name type="scientific">Eublepharis macularius</name>
    <name type="common">Leopard gecko</name>
    <name type="synonym">Cyrtodactylus macularius</name>
    <dbReference type="NCBI Taxonomy" id="481883"/>
    <lineage>
        <taxon>Eukaryota</taxon>
        <taxon>Metazoa</taxon>
        <taxon>Chordata</taxon>
        <taxon>Craniata</taxon>
        <taxon>Vertebrata</taxon>
        <taxon>Euteleostomi</taxon>
        <taxon>Lepidosauria</taxon>
        <taxon>Squamata</taxon>
        <taxon>Bifurcata</taxon>
        <taxon>Gekkota</taxon>
        <taxon>Eublepharidae</taxon>
        <taxon>Eublepharinae</taxon>
        <taxon>Eublepharis</taxon>
    </lineage>
</organism>
<name>A0AA97KYQ4_EUBMA</name>
<dbReference type="GeneID" id="129329685"/>
<evidence type="ECO:0000256" key="1">
    <source>
        <dbReference type="ARBA" id="ARBA00009243"/>
    </source>
</evidence>
<dbReference type="InterPro" id="IPR027417">
    <property type="entry name" value="P-loop_NTPase"/>
</dbReference>
<dbReference type="InterPro" id="IPR006073">
    <property type="entry name" value="GTP-bd"/>
</dbReference>
<gene>
    <name evidence="4 5" type="primary">LOC129329685</name>
</gene>
<dbReference type="KEGG" id="emc:129329685"/>
<keyword evidence="3" id="KW-1185">Reference proteome</keyword>
<reference evidence="4 5" key="1">
    <citation type="submission" date="2025-04" db="UniProtKB">
        <authorList>
            <consortium name="RefSeq"/>
        </authorList>
    </citation>
    <scope>IDENTIFICATION</scope>
    <source>
        <tissue evidence="4 5">Blood</tissue>
    </source>
</reference>
<sequence>MANVKSRLTPQEKTLLLRLLGSKHISLLYKASVHDFNINTFHYICNRQGPTVAVAYNANGYIFGGFTVQSYSSSGAYLNDDKAFLFRLKGKENESSPLKIPVKIAKEAVYDNGEYGPYFGAGSLVLLSENKAAVATNTDVASYTFHAEDLHGNDQVLIECEVYRVEDVGDFMEVPWRKIGWTLGEREKLMEEIRTYKPYLNSVPQFRVLILGPIGAGKSSFFNSVNSAFRGYVTSQAIAGSDSTSVTMQYRTYQIKYGRDGNPVPIIFCDTMGLEEKQGAGLEIEEVPNILKGHVPDRYQFNPSSIIHPNAPGYIRNPTLKDQIHCVAFVIDGSKVEILPENLAAKLREIRRKANLLGVPQLVIMTKVDEICPCLEEDISYVYKSKPVEKQMQLTAERLGIPLSQIVPVKNYSSELDIKFDADILILMAVRQMLRLAESFLDNVPLDNNSDLELYK</sequence>
<dbReference type="GO" id="GO:0005525">
    <property type="term" value="F:GTP binding"/>
    <property type="evidence" value="ECO:0007669"/>
    <property type="project" value="InterPro"/>
</dbReference>